<protein>
    <recommendedName>
        <fullName evidence="2">Glycoside hydrolase family 65 central catalytic domain-containing protein</fullName>
    </recommendedName>
</protein>
<dbReference type="AlphaFoldDB" id="A0A497E377"/>
<name>A0A497E377_UNCAE</name>
<keyword evidence="1" id="KW-1133">Transmembrane helix</keyword>
<dbReference type="Pfam" id="PF03632">
    <property type="entry name" value="Glyco_hydro_65m"/>
    <property type="match status" value="1"/>
</dbReference>
<evidence type="ECO:0000259" key="2">
    <source>
        <dbReference type="Pfam" id="PF03632"/>
    </source>
</evidence>
<accession>A0A497E377</accession>
<comment type="caution">
    <text evidence="3">The sequence shown here is derived from an EMBL/GenBank/DDBJ whole genome shotgun (WGS) entry which is preliminary data.</text>
</comment>
<organism evidence="3 4">
    <name type="scientific">Aerophobetes bacterium</name>
    <dbReference type="NCBI Taxonomy" id="2030807"/>
    <lineage>
        <taxon>Bacteria</taxon>
        <taxon>Candidatus Aerophobota</taxon>
    </lineage>
</organism>
<dbReference type="InterPro" id="IPR005195">
    <property type="entry name" value="Glyco_hydro_65_M"/>
</dbReference>
<keyword evidence="1" id="KW-0472">Membrane</keyword>
<dbReference type="Gene3D" id="2.70.98.40">
    <property type="entry name" value="Glycoside hydrolase, family 65, N-terminal domain"/>
    <property type="match status" value="1"/>
</dbReference>
<dbReference type="InterPro" id="IPR008928">
    <property type="entry name" value="6-hairpin_glycosidase_sf"/>
</dbReference>
<proteinExistence type="predicted"/>
<gene>
    <name evidence="3" type="ORF">DRJ00_05750</name>
</gene>
<keyword evidence="1" id="KW-0812">Transmembrane</keyword>
<dbReference type="GO" id="GO:0004553">
    <property type="term" value="F:hydrolase activity, hydrolyzing O-glycosyl compounds"/>
    <property type="evidence" value="ECO:0007669"/>
    <property type="project" value="TreeGrafter"/>
</dbReference>
<evidence type="ECO:0000256" key="1">
    <source>
        <dbReference type="SAM" id="Phobius"/>
    </source>
</evidence>
<dbReference type="PANTHER" id="PTHR11051">
    <property type="entry name" value="GLYCOSYL HYDROLASE-RELATED"/>
    <property type="match status" value="1"/>
</dbReference>
<sequence>MNKFVATSFDSGYTPVYLANGIIGLQLGKVPFQNGRVCVNGFIGRSETTVLSYPYTGSVDAYAPAPFPLAADVEIEGIILSRCPDFVHIEKQILDISCGELITLLRFDTPRGKAEIKVLNFTSRSVPPLICQEIELRIDRPCKIRLVAFIDSSGLPGHYLTGGILPSNEVADMMLWWEAPGSLSSVGVAMYSDLCGEESFSTHCSDWGWVGREVKEYSFKLKHGEKMTLRQVGALVPSVMHSEPHLEAIRLVRYSKHLGFEKIRENNRKRWAELWKSRVKVIGADDQTQDVLDSAFFYVHSSIHPSSPCSASPFGLATGVPYAGHVFWDAETFMFPAVLLSAPESAQAMLDYRSRLVPAARYNAALMGFRGIMFPWESSNSGDEVAPIWADTGVLEHHITPDVALAFAQYVHVTGDEIFLREKAWPILREVARWILSRASLTERGYEMLNLMGPDEGEININNSAYFNAACILTLREAQWAARYLGYKPPSQWEEVAGKIVLNVDSNNVLIKHDGYQYQKGKLLNPDTLMVIFPMNFPLRKEVERATLRWYLKRVGTYAGGPMFPPLLCVHAARLGDRALTTKLWEEGWKYYWKEPFGQFKEFKGMKNAEGTVYLAVPGGLLNAVMIGLSGLIIGSDEPRDWCKKRIVLPEGWQEIEISQIWVRGKKVSLQAKHGAAHAEIQFE</sequence>
<feature type="domain" description="Glycoside hydrolase family 65 central catalytic" evidence="2">
    <location>
        <begin position="315"/>
        <end position="519"/>
    </location>
</feature>
<feature type="transmembrane region" description="Helical" evidence="1">
    <location>
        <begin position="613"/>
        <end position="635"/>
    </location>
</feature>
<dbReference type="SUPFAM" id="SSF48208">
    <property type="entry name" value="Six-hairpin glycosidases"/>
    <property type="match status" value="1"/>
</dbReference>
<evidence type="ECO:0000313" key="4">
    <source>
        <dbReference type="Proteomes" id="UP000279422"/>
    </source>
</evidence>
<dbReference type="Proteomes" id="UP000279422">
    <property type="component" value="Unassembled WGS sequence"/>
</dbReference>
<reference evidence="3 4" key="1">
    <citation type="submission" date="2018-06" db="EMBL/GenBank/DDBJ databases">
        <title>Extensive metabolic versatility and redundancy in microbially diverse, dynamic hydrothermal sediments.</title>
        <authorList>
            <person name="Dombrowski N."/>
            <person name="Teske A."/>
            <person name="Baker B.J."/>
        </authorList>
    </citation>
    <scope>NUCLEOTIDE SEQUENCE [LARGE SCALE GENOMIC DNA]</scope>
    <source>
        <strain evidence="3">B47_G16</strain>
    </source>
</reference>
<dbReference type="EMBL" id="QMPZ01000080">
    <property type="protein sequence ID" value="RLE08771.1"/>
    <property type="molecule type" value="Genomic_DNA"/>
</dbReference>
<dbReference type="GO" id="GO:0005975">
    <property type="term" value="P:carbohydrate metabolic process"/>
    <property type="evidence" value="ECO:0007669"/>
    <property type="project" value="InterPro"/>
</dbReference>
<dbReference type="InterPro" id="IPR037018">
    <property type="entry name" value="GH65_N"/>
</dbReference>
<dbReference type="InterPro" id="IPR012341">
    <property type="entry name" value="6hp_glycosidase-like_sf"/>
</dbReference>
<evidence type="ECO:0000313" key="3">
    <source>
        <dbReference type="EMBL" id="RLE08771.1"/>
    </source>
</evidence>
<dbReference type="Gene3D" id="1.50.10.10">
    <property type="match status" value="1"/>
</dbReference>
<dbReference type="PANTHER" id="PTHR11051:SF8">
    <property type="entry name" value="PROTEIN-GLUCOSYLGALACTOSYLHYDROXYLYSINE GLUCOSIDASE"/>
    <property type="match status" value="1"/>
</dbReference>